<evidence type="ECO:0000256" key="2">
    <source>
        <dbReference type="SAM" id="MobiDB-lite"/>
    </source>
</evidence>
<name>A0A251PUC8_PRUPE</name>
<accession>A0A251PUC8</accession>
<dbReference type="PANTHER" id="PTHR23054">
    <property type="entry name" value="TERNARY COMPLEX FACTOR MIP1, LEUCINE-ZIPPER-RELATED"/>
    <property type="match status" value="1"/>
</dbReference>
<feature type="compositionally biased region" description="Basic and acidic residues" evidence="2">
    <location>
        <begin position="123"/>
        <end position="146"/>
    </location>
</feature>
<keyword evidence="1" id="KW-0175">Coiled coil</keyword>
<dbReference type="PANTHER" id="PTHR23054:SF53">
    <property type="entry name" value="OS06G0704100 PROTEIN"/>
    <property type="match status" value="1"/>
</dbReference>
<feature type="compositionally biased region" description="Polar residues" evidence="2">
    <location>
        <begin position="147"/>
        <end position="160"/>
    </location>
</feature>
<protein>
    <recommendedName>
        <fullName evidence="7">DUF547 domain-containing protein</fullName>
    </recommendedName>
</protein>
<dbReference type="Proteomes" id="UP000006882">
    <property type="component" value="Chromosome G3"/>
</dbReference>
<sequence length="559" mass="62705">MCDSPFVQTGLNQSVSLCKYSHSSITCNSEIQLDSVKELQSDNTISQVSNPVEGIGRFGSCTKDIDTYPYRFQLEQDVQRLQQQLREELELHAILENAIEQNAIKCSSWSGLPYYISSSLRSSDHSSPEIHHSSEDGSCQETKDQPSELSGQASSRQSATEYAEDSVASCHDMKMSWKMDPKSFQLAEYRKIPKGMPSKGLWDHPNQLSEDMVRCMKNIFISLADSAIPSKSPAQESYSSSLSPRGHLSNSSWWSSSERSMISSWVQSPQVDIQSNSEVLASENACDPYRVRGKLSWADIGNYGLANEVSWMSVGKKQLEYAAGALRRFRILVEQLAKVNPIHLSCNEKLAFWINLYNALIMHAYLAYGVPRSDLKLFSLMQKAAYTVGGHSFSAAAIEYVILKMKPPLHRPQIALLLALHKLKVSDEQRKSAIDAYEPLITFALSCGMYSSPAVRIYTAKNVRDELQEAQRDFVRASVGVSSKGRLLVPKMLHCFAKGIVDDSNLAVWISHYLPPHQATFVEQCISQRRQSLLGSRNCGILPFDSRFRYLFLPDKIPL</sequence>
<proteinExistence type="predicted"/>
<organism evidence="5 6">
    <name type="scientific">Prunus persica</name>
    <name type="common">Peach</name>
    <name type="synonym">Amygdalus persica</name>
    <dbReference type="NCBI Taxonomy" id="3760"/>
    <lineage>
        <taxon>Eukaryota</taxon>
        <taxon>Viridiplantae</taxon>
        <taxon>Streptophyta</taxon>
        <taxon>Embryophyta</taxon>
        <taxon>Tracheophyta</taxon>
        <taxon>Spermatophyta</taxon>
        <taxon>Magnoliopsida</taxon>
        <taxon>eudicotyledons</taxon>
        <taxon>Gunneridae</taxon>
        <taxon>Pentapetalae</taxon>
        <taxon>rosids</taxon>
        <taxon>fabids</taxon>
        <taxon>Rosales</taxon>
        <taxon>Rosaceae</taxon>
        <taxon>Amygdaloideae</taxon>
        <taxon>Amygdaleae</taxon>
        <taxon>Prunus</taxon>
    </lineage>
</organism>
<feature type="region of interest" description="Disordered" evidence="2">
    <location>
        <begin position="123"/>
        <end position="165"/>
    </location>
</feature>
<evidence type="ECO:0000259" key="4">
    <source>
        <dbReference type="Pfam" id="PF14389"/>
    </source>
</evidence>
<feature type="coiled-coil region" evidence="1">
    <location>
        <begin position="71"/>
        <end position="98"/>
    </location>
</feature>
<evidence type="ECO:0000313" key="6">
    <source>
        <dbReference type="Proteomes" id="UP000006882"/>
    </source>
</evidence>
<dbReference type="Pfam" id="PF04784">
    <property type="entry name" value="DUF547"/>
    <property type="match status" value="1"/>
</dbReference>
<dbReference type="AlphaFoldDB" id="A0A251PUC8"/>
<dbReference type="Pfam" id="PF14389">
    <property type="entry name" value="Lzipper-MIP1"/>
    <property type="match status" value="1"/>
</dbReference>
<evidence type="ECO:0008006" key="7">
    <source>
        <dbReference type="Google" id="ProtNLM"/>
    </source>
</evidence>
<dbReference type="InterPro" id="IPR006869">
    <property type="entry name" value="DUF547"/>
</dbReference>
<reference evidence="5 6" key="1">
    <citation type="journal article" date="2013" name="Nat. Genet.">
        <title>The high-quality draft genome of peach (Prunus persica) identifies unique patterns of genetic diversity, domestication and genome evolution.</title>
        <authorList>
            <consortium name="International Peach Genome Initiative"/>
            <person name="Verde I."/>
            <person name="Abbott A.G."/>
            <person name="Scalabrin S."/>
            <person name="Jung S."/>
            <person name="Shu S."/>
            <person name="Marroni F."/>
            <person name="Zhebentyayeva T."/>
            <person name="Dettori M.T."/>
            <person name="Grimwood J."/>
            <person name="Cattonaro F."/>
            <person name="Zuccolo A."/>
            <person name="Rossini L."/>
            <person name="Jenkins J."/>
            <person name="Vendramin E."/>
            <person name="Meisel L.A."/>
            <person name="Decroocq V."/>
            <person name="Sosinski B."/>
            <person name="Prochnik S."/>
            <person name="Mitros T."/>
            <person name="Policriti A."/>
            <person name="Cipriani G."/>
            <person name="Dondini L."/>
            <person name="Ficklin S."/>
            <person name="Goodstein D.M."/>
            <person name="Xuan P."/>
            <person name="Del Fabbro C."/>
            <person name="Aramini V."/>
            <person name="Copetti D."/>
            <person name="Gonzalez S."/>
            <person name="Horner D.S."/>
            <person name="Falchi R."/>
            <person name="Lucas S."/>
            <person name="Mica E."/>
            <person name="Maldonado J."/>
            <person name="Lazzari B."/>
            <person name="Bielenberg D."/>
            <person name="Pirona R."/>
            <person name="Miculan M."/>
            <person name="Barakat A."/>
            <person name="Testolin R."/>
            <person name="Stella A."/>
            <person name="Tartarini S."/>
            <person name="Tonutti P."/>
            <person name="Arus P."/>
            <person name="Orellana A."/>
            <person name="Wells C."/>
            <person name="Main D."/>
            <person name="Vizzotto G."/>
            <person name="Silva H."/>
            <person name="Salamini F."/>
            <person name="Schmutz J."/>
            <person name="Morgante M."/>
            <person name="Rokhsar D.S."/>
        </authorList>
    </citation>
    <scope>NUCLEOTIDE SEQUENCE [LARGE SCALE GENOMIC DNA]</scope>
    <source>
        <strain evidence="6">cv. Nemared</strain>
    </source>
</reference>
<evidence type="ECO:0000256" key="1">
    <source>
        <dbReference type="SAM" id="Coils"/>
    </source>
</evidence>
<evidence type="ECO:0000313" key="5">
    <source>
        <dbReference type="EMBL" id="ONI15153.1"/>
    </source>
</evidence>
<gene>
    <name evidence="5" type="ORF">PRUPE_3G027500</name>
</gene>
<dbReference type="EMBL" id="CM007653">
    <property type="protein sequence ID" value="ONI15153.1"/>
    <property type="molecule type" value="Genomic_DNA"/>
</dbReference>
<dbReference type="InterPro" id="IPR025757">
    <property type="entry name" value="MIP1_Leuzipper"/>
</dbReference>
<dbReference type="Gramene" id="ONI15153">
    <property type="protein sequence ID" value="ONI15153"/>
    <property type="gene ID" value="PRUPE_3G027500"/>
</dbReference>
<feature type="domain" description="DUF547" evidence="3">
    <location>
        <begin position="343"/>
        <end position="475"/>
    </location>
</feature>
<keyword evidence="6" id="KW-1185">Reference proteome</keyword>
<feature type="domain" description="Ternary complex factor MIP1 leucine-zipper" evidence="4">
    <location>
        <begin position="70"/>
        <end position="112"/>
    </location>
</feature>
<evidence type="ECO:0000259" key="3">
    <source>
        <dbReference type="Pfam" id="PF04784"/>
    </source>
</evidence>